<dbReference type="CDD" id="cd11061">
    <property type="entry name" value="CYP67-like"/>
    <property type="match status" value="1"/>
</dbReference>
<dbReference type="HOGENOM" id="CLU_001570_14_0_1"/>
<dbReference type="Gene3D" id="1.10.630.10">
    <property type="entry name" value="Cytochrome P450"/>
    <property type="match status" value="1"/>
</dbReference>
<accession>M2TMH9</accession>
<dbReference type="PROSITE" id="PS00086">
    <property type="entry name" value="CYTOCHROME_P450"/>
    <property type="match status" value="1"/>
</dbReference>
<proteinExistence type="inferred from homology"/>
<evidence type="ECO:0000256" key="1">
    <source>
        <dbReference type="ARBA" id="ARBA00001971"/>
    </source>
</evidence>
<dbReference type="InterPro" id="IPR002401">
    <property type="entry name" value="Cyt_P450_E_grp-I"/>
</dbReference>
<dbReference type="InterPro" id="IPR001128">
    <property type="entry name" value="Cyt_P450"/>
</dbReference>
<evidence type="ECO:0000256" key="3">
    <source>
        <dbReference type="ARBA" id="ARBA00022617"/>
    </source>
</evidence>
<reference evidence="11" key="2">
    <citation type="journal article" date="2013" name="PLoS Genet.">
        <title>Comparative genome structure, secondary metabolite, and effector coding capacity across Cochliobolus pathogens.</title>
        <authorList>
            <person name="Condon B.J."/>
            <person name="Leng Y."/>
            <person name="Wu D."/>
            <person name="Bushley K.E."/>
            <person name="Ohm R.A."/>
            <person name="Otillar R."/>
            <person name="Martin J."/>
            <person name="Schackwitz W."/>
            <person name="Grimwood J."/>
            <person name="MohdZainudin N."/>
            <person name="Xue C."/>
            <person name="Wang R."/>
            <person name="Manning V.A."/>
            <person name="Dhillon B."/>
            <person name="Tu Z.J."/>
            <person name="Steffenson B.J."/>
            <person name="Salamov A."/>
            <person name="Sun H."/>
            <person name="Lowry S."/>
            <person name="LaButti K."/>
            <person name="Han J."/>
            <person name="Copeland A."/>
            <person name="Lindquist E."/>
            <person name="Barry K."/>
            <person name="Schmutz J."/>
            <person name="Baker S.E."/>
            <person name="Ciuffetti L.M."/>
            <person name="Grigoriev I.V."/>
            <person name="Zhong S."/>
            <person name="Turgeon B.G."/>
        </authorList>
    </citation>
    <scope>NUCLEOTIDE SEQUENCE [LARGE SCALE GENOMIC DNA]</scope>
    <source>
        <strain evidence="11">C5 / ATCC 48332 / race O</strain>
    </source>
</reference>
<sequence length="439" mass="49599">MQQHKIHGDFILIAPNHVSINNLEAVNTIYGHKSGFVKSDFYDAFLQVAPVVFNVRDPDAHQRKRKFLNPAFSAKALSDFEPHMNTELLAWKKRLLEMVKGGSASVDFVTWTNYLAFDVIGRFAFGSSFGFIEKGMDPYNLIATIDTRGEVLNALGSLPSWIRPWMKYNYLDPFWSAGLRARANLESIGRAAYQRRKNHNHPEKDLLSFLFHAKDDNGSIAEQEIIAESISFIVGGSDTTSSTITNFIDFVSRDPALQKELQAELDKAFPGRQNGDWVAPDDVVQHLPLLVATLREVLRIRPTSATGLERIVPEGGRTIAGVFFPAGTIVSVPTCGLLSNERVFEAPEMFRPQRWMTDDAKDMMAYFLPFSTGPRACIGRRFAWMEILKAVAVLFKLFDTERVNKKPTIIREGFFNKTSECECVIRLRHEGTLTEKELE</sequence>
<keyword evidence="6 8" id="KW-0408">Iron</keyword>
<dbReference type="OrthoDB" id="1470350at2759"/>
<dbReference type="PANTHER" id="PTHR24305">
    <property type="entry name" value="CYTOCHROME P450"/>
    <property type="match status" value="1"/>
</dbReference>
<dbReference type="STRING" id="701091.M2TMH9"/>
<evidence type="ECO:0008006" key="12">
    <source>
        <dbReference type="Google" id="ProtNLM"/>
    </source>
</evidence>
<comment type="similarity">
    <text evidence="2 9">Belongs to the cytochrome P450 family.</text>
</comment>
<dbReference type="GO" id="GO:0020037">
    <property type="term" value="F:heme binding"/>
    <property type="evidence" value="ECO:0007669"/>
    <property type="project" value="InterPro"/>
</dbReference>
<dbReference type="Pfam" id="PF00067">
    <property type="entry name" value="p450"/>
    <property type="match status" value="1"/>
</dbReference>
<organism evidence="10 11">
    <name type="scientific">Cochliobolus heterostrophus (strain C5 / ATCC 48332 / race O)</name>
    <name type="common">Southern corn leaf blight fungus</name>
    <name type="synonym">Bipolaris maydis</name>
    <dbReference type="NCBI Taxonomy" id="701091"/>
    <lineage>
        <taxon>Eukaryota</taxon>
        <taxon>Fungi</taxon>
        <taxon>Dikarya</taxon>
        <taxon>Ascomycota</taxon>
        <taxon>Pezizomycotina</taxon>
        <taxon>Dothideomycetes</taxon>
        <taxon>Pleosporomycetidae</taxon>
        <taxon>Pleosporales</taxon>
        <taxon>Pleosporineae</taxon>
        <taxon>Pleosporaceae</taxon>
        <taxon>Bipolaris</taxon>
    </lineage>
</organism>
<dbReference type="InterPro" id="IPR017972">
    <property type="entry name" value="Cyt_P450_CS"/>
</dbReference>
<dbReference type="InterPro" id="IPR050121">
    <property type="entry name" value="Cytochrome_P450_monoxygenase"/>
</dbReference>
<dbReference type="PRINTS" id="PR00463">
    <property type="entry name" value="EP450I"/>
</dbReference>
<evidence type="ECO:0000256" key="6">
    <source>
        <dbReference type="ARBA" id="ARBA00023004"/>
    </source>
</evidence>
<dbReference type="PANTHER" id="PTHR24305:SF29">
    <property type="entry name" value="BENZOATE-PARA-HYDROXYLASE"/>
    <property type="match status" value="1"/>
</dbReference>
<evidence type="ECO:0000256" key="2">
    <source>
        <dbReference type="ARBA" id="ARBA00010617"/>
    </source>
</evidence>
<keyword evidence="7 9" id="KW-0503">Monooxygenase</keyword>
<dbReference type="InterPro" id="IPR036396">
    <property type="entry name" value="Cyt_P450_sf"/>
</dbReference>
<keyword evidence="3 8" id="KW-0349">Heme</keyword>
<dbReference type="eggNOG" id="KOG0158">
    <property type="taxonomic scope" value="Eukaryota"/>
</dbReference>
<evidence type="ECO:0000256" key="5">
    <source>
        <dbReference type="ARBA" id="ARBA00023002"/>
    </source>
</evidence>
<dbReference type="EMBL" id="KB445581">
    <property type="protein sequence ID" value="EMD87734.1"/>
    <property type="molecule type" value="Genomic_DNA"/>
</dbReference>
<evidence type="ECO:0000256" key="4">
    <source>
        <dbReference type="ARBA" id="ARBA00022723"/>
    </source>
</evidence>
<dbReference type="PRINTS" id="PR00385">
    <property type="entry name" value="P450"/>
</dbReference>
<comment type="cofactor">
    <cofactor evidence="1 8">
        <name>heme</name>
        <dbReference type="ChEBI" id="CHEBI:30413"/>
    </cofactor>
</comment>
<evidence type="ECO:0000256" key="9">
    <source>
        <dbReference type="RuleBase" id="RU000461"/>
    </source>
</evidence>
<evidence type="ECO:0000256" key="8">
    <source>
        <dbReference type="PIRSR" id="PIRSR602401-1"/>
    </source>
</evidence>
<keyword evidence="11" id="KW-1185">Reference proteome</keyword>
<evidence type="ECO:0000256" key="7">
    <source>
        <dbReference type="ARBA" id="ARBA00023033"/>
    </source>
</evidence>
<dbReference type="OMA" id="IYGHKSG"/>
<evidence type="ECO:0000313" key="11">
    <source>
        <dbReference type="Proteomes" id="UP000016936"/>
    </source>
</evidence>
<dbReference type="GO" id="GO:0016705">
    <property type="term" value="F:oxidoreductase activity, acting on paired donors, with incorporation or reduction of molecular oxygen"/>
    <property type="evidence" value="ECO:0007669"/>
    <property type="project" value="InterPro"/>
</dbReference>
<dbReference type="GO" id="GO:0005506">
    <property type="term" value="F:iron ion binding"/>
    <property type="evidence" value="ECO:0007669"/>
    <property type="project" value="InterPro"/>
</dbReference>
<keyword evidence="5 9" id="KW-0560">Oxidoreductase</keyword>
<evidence type="ECO:0000313" key="10">
    <source>
        <dbReference type="EMBL" id="EMD87734.1"/>
    </source>
</evidence>
<dbReference type="AlphaFoldDB" id="M2TMH9"/>
<reference evidence="10 11" key="1">
    <citation type="journal article" date="2012" name="PLoS Pathog.">
        <title>Diverse lifestyles and strategies of plant pathogenesis encoded in the genomes of eighteen Dothideomycetes fungi.</title>
        <authorList>
            <person name="Ohm R.A."/>
            <person name="Feau N."/>
            <person name="Henrissat B."/>
            <person name="Schoch C.L."/>
            <person name="Horwitz B.A."/>
            <person name="Barry K.W."/>
            <person name="Condon B.J."/>
            <person name="Copeland A.C."/>
            <person name="Dhillon B."/>
            <person name="Glaser F."/>
            <person name="Hesse C.N."/>
            <person name="Kosti I."/>
            <person name="LaButti K."/>
            <person name="Lindquist E.A."/>
            <person name="Lucas S."/>
            <person name="Salamov A.A."/>
            <person name="Bradshaw R.E."/>
            <person name="Ciuffetti L."/>
            <person name="Hamelin R.C."/>
            <person name="Kema G.H.J."/>
            <person name="Lawrence C."/>
            <person name="Scott J.A."/>
            <person name="Spatafora J.W."/>
            <person name="Turgeon B.G."/>
            <person name="de Wit P.J.G.M."/>
            <person name="Zhong S."/>
            <person name="Goodwin S.B."/>
            <person name="Grigoriev I.V."/>
        </authorList>
    </citation>
    <scope>NUCLEOTIDE SEQUENCE [LARGE SCALE GENOMIC DNA]</scope>
    <source>
        <strain evidence="11">C5 / ATCC 48332 / race O</strain>
    </source>
</reference>
<keyword evidence="4 8" id="KW-0479">Metal-binding</keyword>
<name>M2TMH9_COCH5</name>
<dbReference type="SUPFAM" id="SSF48264">
    <property type="entry name" value="Cytochrome P450"/>
    <property type="match status" value="1"/>
</dbReference>
<feature type="binding site" description="axial binding residue" evidence="8">
    <location>
        <position position="377"/>
    </location>
    <ligand>
        <name>heme</name>
        <dbReference type="ChEBI" id="CHEBI:30413"/>
    </ligand>
    <ligandPart>
        <name>Fe</name>
        <dbReference type="ChEBI" id="CHEBI:18248"/>
    </ligandPart>
</feature>
<dbReference type="GO" id="GO:0004497">
    <property type="term" value="F:monooxygenase activity"/>
    <property type="evidence" value="ECO:0007669"/>
    <property type="project" value="UniProtKB-KW"/>
</dbReference>
<protein>
    <recommendedName>
        <fullName evidence="12">Cytochrome P450 monooxygenase</fullName>
    </recommendedName>
</protein>
<gene>
    <name evidence="10" type="ORF">COCHEDRAFT_1227056</name>
</gene>
<dbReference type="Proteomes" id="UP000016936">
    <property type="component" value="Unassembled WGS sequence"/>
</dbReference>